<evidence type="ECO:0000256" key="1">
    <source>
        <dbReference type="SAM" id="Phobius"/>
    </source>
</evidence>
<comment type="caution">
    <text evidence="2">The sequence shown here is derived from an EMBL/GenBank/DDBJ whole genome shotgun (WGS) entry which is preliminary data.</text>
</comment>
<dbReference type="Proteomes" id="UP000886595">
    <property type="component" value="Unassembled WGS sequence"/>
</dbReference>
<evidence type="ECO:0000313" key="3">
    <source>
        <dbReference type="Proteomes" id="UP000886595"/>
    </source>
</evidence>
<sequence length="141" mass="15328">MVKVFLQGVFVRSLCVFACVKALMAHGLGFYVVVSRVHDELLLGFDGSWSRFVYVVGATIVDKIFTITPAHNYVSRRENMQNSDGNGGRAYVGKAQDVMATVLAKGSALGQDAVNKAKTFDELNQLRADASAKVSLQNKPN</sequence>
<feature type="transmembrane region" description="Helical" evidence="1">
    <location>
        <begin position="9"/>
        <end position="32"/>
    </location>
</feature>
<organism evidence="2 3">
    <name type="scientific">Brassica carinata</name>
    <name type="common">Ethiopian mustard</name>
    <name type="synonym">Abyssinian cabbage</name>
    <dbReference type="NCBI Taxonomy" id="52824"/>
    <lineage>
        <taxon>Eukaryota</taxon>
        <taxon>Viridiplantae</taxon>
        <taxon>Streptophyta</taxon>
        <taxon>Embryophyta</taxon>
        <taxon>Tracheophyta</taxon>
        <taxon>Spermatophyta</taxon>
        <taxon>Magnoliopsida</taxon>
        <taxon>eudicotyledons</taxon>
        <taxon>Gunneridae</taxon>
        <taxon>Pentapetalae</taxon>
        <taxon>rosids</taxon>
        <taxon>malvids</taxon>
        <taxon>Brassicales</taxon>
        <taxon>Brassicaceae</taxon>
        <taxon>Brassiceae</taxon>
        <taxon>Brassica</taxon>
    </lineage>
</organism>
<keyword evidence="1" id="KW-1133">Transmembrane helix</keyword>
<proteinExistence type="predicted"/>
<gene>
    <name evidence="2" type="ORF">Bca52824_027050</name>
</gene>
<dbReference type="OrthoDB" id="1821269at2759"/>
<name>A0A8X7SJL2_BRACI</name>
<protein>
    <submittedName>
        <fullName evidence="2">Uncharacterized protein</fullName>
    </submittedName>
</protein>
<keyword evidence="3" id="KW-1185">Reference proteome</keyword>
<dbReference type="AlphaFoldDB" id="A0A8X7SJL2"/>
<accession>A0A8X7SJL2</accession>
<dbReference type="EMBL" id="JAAMPC010000006">
    <property type="protein sequence ID" value="KAG2307302.1"/>
    <property type="molecule type" value="Genomic_DNA"/>
</dbReference>
<evidence type="ECO:0000313" key="2">
    <source>
        <dbReference type="EMBL" id="KAG2307302.1"/>
    </source>
</evidence>
<reference evidence="2 3" key="1">
    <citation type="submission" date="2020-02" db="EMBL/GenBank/DDBJ databases">
        <authorList>
            <person name="Ma Q."/>
            <person name="Huang Y."/>
            <person name="Song X."/>
            <person name="Pei D."/>
        </authorList>
    </citation>
    <scope>NUCLEOTIDE SEQUENCE [LARGE SCALE GENOMIC DNA]</scope>
    <source>
        <strain evidence="2">Sxm20200214</strain>
        <tissue evidence="2">Leaf</tissue>
    </source>
</reference>
<keyword evidence="1" id="KW-0812">Transmembrane</keyword>
<keyword evidence="1" id="KW-0472">Membrane</keyword>